<dbReference type="GeneID" id="96090872"/>
<dbReference type="RefSeq" id="WP_394358924.1">
    <property type="nucleotide sequence ID" value="NZ_CP064789.1"/>
</dbReference>
<evidence type="ECO:0000259" key="1">
    <source>
        <dbReference type="Pfam" id="PF26460"/>
    </source>
</evidence>
<protein>
    <recommendedName>
        <fullName evidence="1">DUF8139 domain-containing protein</fullName>
    </recommendedName>
</protein>
<dbReference type="InterPro" id="IPR058452">
    <property type="entry name" value="DUF8139"/>
</dbReference>
<accession>A0A897NGN1</accession>
<evidence type="ECO:0000313" key="3">
    <source>
        <dbReference type="Proteomes" id="UP000663305"/>
    </source>
</evidence>
<reference evidence="2" key="1">
    <citation type="submission" date="2020-11" db="EMBL/GenBank/DDBJ databases">
        <title>Carbohydrate-dependent, anaerobic sulfur respiration: A novel catabolism in halophilic archaea.</title>
        <authorList>
            <person name="Sorokin D.Y."/>
            <person name="Messina E."/>
            <person name="Smedile F."/>
            <person name="La Cono V."/>
            <person name="Hallsworth J.E."/>
            <person name="Yakimov M.M."/>
        </authorList>
    </citation>
    <scope>NUCLEOTIDE SEQUENCE</scope>
    <source>
        <strain evidence="2">HSR-Bgl</strain>
    </source>
</reference>
<feature type="domain" description="DUF8139" evidence="1">
    <location>
        <begin position="1"/>
        <end position="74"/>
    </location>
</feature>
<organism evidence="2 3">
    <name type="scientific">Halapricum desulfuricans</name>
    <dbReference type="NCBI Taxonomy" id="2841257"/>
    <lineage>
        <taxon>Archaea</taxon>
        <taxon>Methanobacteriati</taxon>
        <taxon>Methanobacteriota</taxon>
        <taxon>Stenosarchaea group</taxon>
        <taxon>Halobacteria</taxon>
        <taxon>Halobacteriales</taxon>
        <taxon>Haloarculaceae</taxon>
        <taxon>Halapricum</taxon>
    </lineage>
</organism>
<proteinExistence type="predicted"/>
<name>A0A897NGN1_9EURY</name>
<sequence>MEQITQGDRVRVDIPDESDIDYERFHGQHGTVISILRDDAGTVTGDDQDSQLYRVEFDSGETMDFRRHDLRPPIE</sequence>
<gene>
    <name evidence="2" type="ORF">HSBGL_1455</name>
</gene>
<evidence type="ECO:0000313" key="2">
    <source>
        <dbReference type="EMBL" id="QSG11872.1"/>
    </source>
</evidence>
<dbReference type="AlphaFoldDB" id="A0A897NGN1"/>
<dbReference type="Proteomes" id="UP000663305">
    <property type="component" value="Chromosome"/>
</dbReference>
<dbReference type="EMBL" id="CP064789">
    <property type="protein sequence ID" value="QSG11872.1"/>
    <property type="molecule type" value="Genomic_DNA"/>
</dbReference>
<dbReference type="Pfam" id="PF26460">
    <property type="entry name" value="DUF8139"/>
    <property type="match status" value="1"/>
</dbReference>